<evidence type="ECO:0000259" key="10">
    <source>
        <dbReference type="Pfam" id="PF22820"/>
    </source>
</evidence>
<reference evidence="11" key="1">
    <citation type="journal article" date="2014" name="Int. J. Syst. Evol. Microbiol.">
        <title>Complete genome sequence of Corynebacterium casei LMG S-19264T (=DSM 44701T), isolated from a smear-ripened cheese.</title>
        <authorList>
            <consortium name="US DOE Joint Genome Institute (JGI-PGF)"/>
            <person name="Walter F."/>
            <person name="Albersmeier A."/>
            <person name="Kalinowski J."/>
            <person name="Ruckert C."/>
        </authorList>
    </citation>
    <scope>NUCLEOTIDE SEQUENCE</scope>
    <source>
        <strain evidence="11">CGMCC 1.12698</strain>
    </source>
</reference>
<dbReference type="GO" id="GO:0005886">
    <property type="term" value="C:plasma membrane"/>
    <property type="evidence" value="ECO:0007669"/>
    <property type="project" value="UniProtKB-SubCell"/>
</dbReference>
<comment type="caution">
    <text evidence="11">The sequence shown here is derived from an EMBL/GenBank/DDBJ whole genome shotgun (WGS) entry which is preliminary data.</text>
</comment>
<dbReference type="EMBL" id="BMFK01000004">
    <property type="protein sequence ID" value="GGE80749.1"/>
    <property type="molecule type" value="Genomic_DNA"/>
</dbReference>
<evidence type="ECO:0000256" key="4">
    <source>
        <dbReference type="ARBA" id="ARBA00022989"/>
    </source>
</evidence>
<dbReference type="InterPro" id="IPR026870">
    <property type="entry name" value="Zinc_ribbon_dom"/>
</dbReference>
<evidence type="ECO:0000256" key="1">
    <source>
        <dbReference type="ARBA" id="ARBA00004162"/>
    </source>
</evidence>
<keyword evidence="2" id="KW-1003">Cell membrane</keyword>
<dbReference type="PANTHER" id="PTHR40038:SF1">
    <property type="entry name" value="MEMBRANE-ASSOCIATED PROTEIN TCAA"/>
    <property type="match status" value="1"/>
</dbReference>
<organism evidence="11 12">
    <name type="scientific">Priestia taiwanensis</name>
    <dbReference type="NCBI Taxonomy" id="1347902"/>
    <lineage>
        <taxon>Bacteria</taxon>
        <taxon>Bacillati</taxon>
        <taxon>Bacillota</taxon>
        <taxon>Bacilli</taxon>
        <taxon>Bacillales</taxon>
        <taxon>Bacillaceae</taxon>
        <taxon>Priestia</taxon>
    </lineage>
</organism>
<dbReference type="InterPro" id="IPR054528">
    <property type="entry name" value="TcaA_5th"/>
</dbReference>
<dbReference type="Proteomes" id="UP000605259">
    <property type="component" value="Unassembled WGS sequence"/>
</dbReference>
<protein>
    <submittedName>
        <fullName evidence="11">Zinc ribbon domain-containing protein</fullName>
    </submittedName>
</protein>
<evidence type="ECO:0000259" key="7">
    <source>
        <dbReference type="Pfam" id="PF13240"/>
    </source>
</evidence>
<gene>
    <name evidence="11" type="ORF">GCM10007140_32820</name>
</gene>
<dbReference type="PANTHER" id="PTHR40038">
    <property type="entry name" value="MEMBRANE-ASSOCIATED PROTEIN TCAA"/>
    <property type="match status" value="1"/>
</dbReference>
<evidence type="ECO:0000256" key="6">
    <source>
        <dbReference type="SAM" id="Phobius"/>
    </source>
</evidence>
<dbReference type="Pfam" id="PF13240">
    <property type="entry name" value="Zn_Ribbon_1"/>
    <property type="match status" value="1"/>
</dbReference>
<evidence type="ECO:0000256" key="3">
    <source>
        <dbReference type="ARBA" id="ARBA00022692"/>
    </source>
</evidence>
<feature type="domain" description="Zinc-ribbon" evidence="7">
    <location>
        <begin position="3"/>
        <end position="25"/>
    </location>
</feature>
<dbReference type="RefSeq" id="WP_188389579.1">
    <property type="nucleotide sequence ID" value="NZ_BMFK01000004.1"/>
</dbReference>
<reference evidence="11" key="2">
    <citation type="submission" date="2020-09" db="EMBL/GenBank/DDBJ databases">
        <authorList>
            <person name="Sun Q."/>
            <person name="Zhou Y."/>
        </authorList>
    </citation>
    <scope>NUCLEOTIDE SEQUENCE</scope>
    <source>
        <strain evidence="11">CGMCC 1.12698</strain>
    </source>
</reference>
<evidence type="ECO:0000259" key="8">
    <source>
        <dbReference type="Pfam" id="PF22813"/>
    </source>
</evidence>
<evidence type="ECO:0000313" key="11">
    <source>
        <dbReference type="EMBL" id="GGE80749.1"/>
    </source>
</evidence>
<keyword evidence="3 6" id="KW-0812">Transmembrane</keyword>
<evidence type="ECO:0000259" key="9">
    <source>
        <dbReference type="Pfam" id="PF22819"/>
    </source>
</evidence>
<name>A0A917AXI4_9BACI</name>
<dbReference type="Pfam" id="PF22819">
    <property type="entry name" value="TcaA_5th"/>
    <property type="match status" value="1"/>
</dbReference>
<feature type="domain" description="TcaA protein NTF2-like" evidence="9">
    <location>
        <begin position="324"/>
        <end position="437"/>
    </location>
</feature>
<dbReference type="InterPro" id="IPR054530">
    <property type="entry name" value="TcaA_4th"/>
</dbReference>
<dbReference type="InterPro" id="IPR054529">
    <property type="entry name" value="TcaA_2nd"/>
</dbReference>
<accession>A0A917AXI4</accession>
<keyword evidence="5 6" id="KW-0472">Membrane</keyword>
<proteinExistence type="predicted"/>
<dbReference type="AlphaFoldDB" id="A0A917AXI4"/>
<feature type="domain" description="TcaA 4th" evidence="10">
    <location>
        <begin position="247"/>
        <end position="313"/>
    </location>
</feature>
<feature type="domain" description="TcaA second" evidence="8">
    <location>
        <begin position="77"/>
        <end position="167"/>
    </location>
</feature>
<dbReference type="Pfam" id="PF22813">
    <property type="entry name" value="TcaA_2nd"/>
    <property type="match status" value="1"/>
</dbReference>
<evidence type="ECO:0000313" key="12">
    <source>
        <dbReference type="Proteomes" id="UP000605259"/>
    </source>
</evidence>
<dbReference type="Pfam" id="PF22820">
    <property type="entry name" value="TcaA_3rd_4th"/>
    <property type="match status" value="1"/>
</dbReference>
<evidence type="ECO:0000256" key="2">
    <source>
        <dbReference type="ARBA" id="ARBA00022475"/>
    </source>
</evidence>
<sequence length="444" mass="50732">MSFCQECGNKMTEDVQFCQECGTKIETTQKESEILTTEKVQRQPLSKKNKIVLGIGLGVAILFGGLYMLGSSYYSQEKVMERFMTAIQEEDTETIVDLAMTEDPNLKIDEDGIQPLLSYIKENPSYLNGLQQTFVYHTNGENLGLSEEIELVKDGKKFGIFDKYVFKLKPYYVEVTTNGKGTVVYNGEQEIATSDESEFSKELGPFLPGVYQFKAAFKDDLVTLDTEKEVVLMNYSDTPRKVDLQLKGHYITVQSNVDDGILYVNGEEKGKLEDGAMELGPIPNDGSVEIHLEKEFPFGKVQTEKVKVKKNTRYKLEFKKEVSEDDLERFITDHLEAAISAINSGIFSYVEPDYDESGPAYKQDKDYMKSLYDRKIKEELVTAKLEKTERVNETQYKLYTYEEFNIIKPDSEPVLKKFNNVYLVTVTENNRIGLHSLVENKEIK</sequence>
<evidence type="ECO:0000256" key="5">
    <source>
        <dbReference type="ARBA" id="ARBA00023136"/>
    </source>
</evidence>
<keyword evidence="12" id="KW-1185">Reference proteome</keyword>
<feature type="transmembrane region" description="Helical" evidence="6">
    <location>
        <begin position="51"/>
        <end position="74"/>
    </location>
</feature>
<keyword evidence="4 6" id="KW-1133">Transmembrane helix</keyword>
<comment type="subcellular location">
    <subcellularLocation>
        <location evidence="1">Cell membrane</location>
        <topology evidence="1">Single-pass membrane protein</topology>
    </subcellularLocation>
</comment>